<evidence type="ECO:0000256" key="2">
    <source>
        <dbReference type="ARBA" id="ARBA00005982"/>
    </source>
</evidence>
<keyword evidence="3 6" id="KW-0812">Transmembrane</keyword>
<comment type="caution">
    <text evidence="7">The sequence shown here is derived from an EMBL/GenBank/DDBJ whole genome shotgun (WGS) entry which is preliminary data.</text>
</comment>
<keyword evidence="8" id="KW-1185">Reference proteome</keyword>
<gene>
    <name evidence="7" type="ORF">EJB05_23102</name>
</gene>
<dbReference type="InterPro" id="IPR000109">
    <property type="entry name" value="POT_fam"/>
</dbReference>
<evidence type="ECO:0000313" key="7">
    <source>
        <dbReference type="EMBL" id="TVU31418.1"/>
    </source>
</evidence>
<feature type="transmembrane region" description="Helical" evidence="6">
    <location>
        <begin position="333"/>
        <end position="351"/>
    </location>
</feature>
<feature type="transmembrane region" description="Helical" evidence="6">
    <location>
        <begin position="372"/>
        <end position="392"/>
    </location>
</feature>
<dbReference type="GO" id="GO:0022857">
    <property type="term" value="F:transmembrane transporter activity"/>
    <property type="evidence" value="ECO:0007669"/>
    <property type="project" value="InterPro"/>
</dbReference>
<keyword evidence="4 6" id="KW-1133">Transmembrane helix</keyword>
<evidence type="ECO:0000256" key="6">
    <source>
        <dbReference type="SAM" id="Phobius"/>
    </source>
</evidence>
<feature type="transmembrane region" description="Helical" evidence="6">
    <location>
        <begin position="497"/>
        <end position="517"/>
    </location>
</feature>
<dbReference type="AlphaFoldDB" id="A0A5J9V784"/>
<evidence type="ECO:0008006" key="9">
    <source>
        <dbReference type="Google" id="ProtNLM"/>
    </source>
</evidence>
<evidence type="ECO:0000256" key="3">
    <source>
        <dbReference type="ARBA" id="ARBA00022692"/>
    </source>
</evidence>
<evidence type="ECO:0000256" key="5">
    <source>
        <dbReference type="ARBA" id="ARBA00023136"/>
    </source>
</evidence>
<dbReference type="Gramene" id="TVU31418">
    <property type="protein sequence ID" value="TVU31418"/>
    <property type="gene ID" value="EJB05_23102"/>
</dbReference>
<evidence type="ECO:0000256" key="1">
    <source>
        <dbReference type="ARBA" id="ARBA00004141"/>
    </source>
</evidence>
<dbReference type="OrthoDB" id="8904098at2759"/>
<sequence length="525" mass="57327">MKGGSIDEAEESLVLDPLLSGIPSQDHGPYTCNGSVDIRGNPALKNNTGKWRACCSILGGEFCGAMAYYGVGTNLGMALLTLSALVPASMHIVVTSPQDALPSLGLFLTALGLGGIWPCVPTFGADQFDETDGCEKAQKDLYYNWYYIAVNGGFFVASTVLVWVQDNFGWGLGFGIPTLFSAIGIAGFLASMKVYRYQRPGGSALTRICQVVVAATRKANVDVPIDSSLLYEIPGKESAIIGSRKLMHTDGLKFIDRAATITASDELLPDTTNSWKLCTVTQVEEVKILARIMPVLLTSIIFNTDEAMFPLFIEQAQVMDNRILHFLIPPASLTTFTCLCVLVLATTYSKVFMPIVSRITGLKNGLSEMQRIGVGMFFAILSMVSAALVEMVRLDIAKNRGLVHHRTVVPMNIMWQAPQYMFVGVAKVFSVVGFIEFSYEQSPDAMRSLSQACSLIMVTLGNYLVSIMLNIVDSVTAGSRSHGWIPENLNEGCLDQFFWLMSGLQLLNLLAFMYCAMKYKRKLAT</sequence>
<dbReference type="EMBL" id="RWGY01000011">
    <property type="protein sequence ID" value="TVU31418.1"/>
    <property type="molecule type" value="Genomic_DNA"/>
</dbReference>
<evidence type="ECO:0000313" key="8">
    <source>
        <dbReference type="Proteomes" id="UP000324897"/>
    </source>
</evidence>
<organism evidence="7 8">
    <name type="scientific">Eragrostis curvula</name>
    <name type="common">weeping love grass</name>
    <dbReference type="NCBI Taxonomy" id="38414"/>
    <lineage>
        <taxon>Eukaryota</taxon>
        <taxon>Viridiplantae</taxon>
        <taxon>Streptophyta</taxon>
        <taxon>Embryophyta</taxon>
        <taxon>Tracheophyta</taxon>
        <taxon>Spermatophyta</taxon>
        <taxon>Magnoliopsida</taxon>
        <taxon>Liliopsida</taxon>
        <taxon>Poales</taxon>
        <taxon>Poaceae</taxon>
        <taxon>PACMAD clade</taxon>
        <taxon>Chloridoideae</taxon>
        <taxon>Eragrostideae</taxon>
        <taxon>Eragrostidinae</taxon>
        <taxon>Eragrostis</taxon>
    </lineage>
</organism>
<comment type="similarity">
    <text evidence="2">Belongs to the major facilitator superfamily. Proton-dependent oligopeptide transporter (POT/PTR) (TC 2.A.17) family.</text>
</comment>
<feature type="transmembrane region" description="Helical" evidence="6">
    <location>
        <begin position="75"/>
        <end position="94"/>
    </location>
</feature>
<dbReference type="Proteomes" id="UP000324897">
    <property type="component" value="Chromosome 1"/>
</dbReference>
<feature type="transmembrane region" description="Helical" evidence="6">
    <location>
        <begin position="141"/>
        <end position="164"/>
    </location>
</feature>
<protein>
    <recommendedName>
        <fullName evidence="9">Major facilitator superfamily (MFS) profile domain-containing protein</fullName>
    </recommendedName>
</protein>
<dbReference type="Gene3D" id="1.20.1250.20">
    <property type="entry name" value="MFS general substrate transporter like domains"/>
    <property type="match status" value="2"/>
</dbReference>
<feature type="transmembrane region" description="Helical" evidence="6">
    <location>
        <begin position="170"/>
        <end position="190"/>
    </location>
</feature>
<name>A0A5J9V784_9POAL</name>
<dbReference type="PANTHER" id="PTHR11654">
    <property type="entry name" value="OLIGOPEPTIDE TRANSPORTER-RELATED"/>
    <property type="match status" value="1"/>
</dbReference>
<keyword evidence="5 6" id="KW-0472">Membrane</keyword>
<dbReference type="GO" id="GO:0016020">
    <property type="term" value="C:membrane"/>
    <property type="evidence" value="ECO:0007669"/>
    <property type="project" value="UniProtKB-SubCell"/>
</dbReference>
<dbReference type="Pfam" id="PF00854">
    <property type="entry name" value="PTR2"/>
    <property type="match status" value="1"/>
</dbReference>
<feature type="non-terminal residue" evidence="7">
    <location>
        <position position="1"/>
    </location>
</feature>
<feature type="transmembrane region" description="Helical" evidence="6">
    <location>
        <begin position="100"/>
        <end position="120"/>
    </location>
</feature>
<dbReference type="SUPFAM" id="SSF103473">
    <property type="entry name" value="MFS general substrate transporter"/>
    <property type="match status" value="1"/>
</dbReference>
<feature type="transmembrane region" description="Helical" evidence="6">
    <location>
        <begin position="451"/>
        <end position="472"/>
    </location>
</feature>
<comment type="subcellular location">
    <subcellularLocation>
        <location evidence="1">Membrane</location>
        <topology evidence="1">Multi-pass membrane protein</topology>
    </subcellularLocation>
</comment>
<reference evidence="7 8" key="1">
    <citation type="journal article" date="2019" name="Sci. Rep.">
        <title>A high-quality genome of Eragrostis curvula grass provides insights into Poaceae evolution and supports new strategies to enhance forage quality.</title>
        <authorList>
            <person name="Carballo J."/>
            <person name="Santos B.A.C.M."/>
            <person name="Zappacosta D."/>
            <person name="Garbus I."/>
            <person name="Selva J.P."/>
            <person name="Gallo C.A."/>
            <person name="Diaz A."/>
            <person name="Albertini E."/>
            <person name="Caccamo M."/>
            <person name="Echenique V."/>
        </authorList>
    </citation>
    <scope>NUCLEOTIDE SEQUENCE [LARGE SCALE GENOMIC DNA]</scope>
    <source>
        <strain evidence="8">cv. Victoria</strain>
        <tissue evidence="7">Leaf</tissue>
    </source>
</reference>
<proteinExistence type="inferred from homology"/>
<accession>A0A5J9V784</accession>
<dbReference type="InterPro" id="IPR036259">
    <property type="entry name" value="MFS_trans_sf"/>
</dbReference>
<evidence type="ECO:0000256" key="4">
    <source>
        <dbReference type="ARBA" id="ARBA00022989"/>
    </source>
</evidence>